<sequence length="553" mass="59643">MSLCPYDPTLSVGLTKTLAPEPRVLTMSGPECCKNPPAISSGGESGEVLQIASLSSYVSGKPDSKVAVILISDVFGYEAPKLRQLADKVAAAGYYVVVPDFFFGDPLIPGTNIQDWLKNHAPEPAVDFAKQVVQALKEKGITKVGAAAKVVVTLAKDAEIQVAALVHPSLVTVDDIKGVKIPTGILGAEIDKMSPPELVKEFETALVTNEVNNFVKIYPGVSHGWTVRYKDEDAAEVKCAEEAHQDLVQWFGKSYSVPAMRKSSVCLIQLVYHKAKTGRIDLHGNYNPINIPRVPKCNKLSTPHHVPKIFVGLTRTLAPEPVNSMSGPECCENPPAISSGEESGELLQIASLNSYVSGKPDSKVAVILVSDVYGYGAPKLRQLADKVAAAGYYVVVPDFFYGDPLTPETKIEDWLSNHAPEQAVDFAKPVIQALKEKGVTKIGAAAKVVVELAKEGEIQFAALLHPSFVSVDDIKGVKIPIGILGAEIDKRSPPELVKEFEAALVANEVNNFVKIYPGVAHGWTVRYKDEDAAEVKCAKEAHQDLVDWFGKCL</sequence>
<accession>A0AAD5GQB0</accession>
<protein>
    <recommendedName>
        <fullName evidence="1">Dienelactone hydrolase domain-containing protein</fullName>
    </recommendedName>
</protein>
<name>A0AAD5GQB0_AMBAR</name>
<dbReference type="Gene3D" id="3.40.50.1820">
    <property type="entry name" value="alpha/beta hydrolase"/>
    <property type="match status" value="2"/>
</dbReference>
<organism evidence="2 3">
    <name type="scientific">Ambrosia artemisiifolia</name>
    <name type="common">Common ragweed</name>
    <dbReference type="NCBI Taxonomy" id="4212"/>
    <lineage>
        <taxon>Eukaryota</taxon>
        <taxon>Viridiplantae</taxon>
        <taxon>Streptophyta</taxon>
        <taxon>Embryophyta</taxon>
        <taxon>Tracheophyta</taxon>
        <taxon>Spermatophyta</taxon>
        <taxon>Magnoliopsida</taxon>
        <taxon>eudicotyledons</taxon>
        <taxon>Gunneridae</taxon>
        <taxon>Pentapetalae</taxon>
        <taxon>asterids</taxon>
        <taxon>campanulids</taxon>
        <taxon>Asterales</taxon>
        <taxon>Asteraceae</taxon>
        <taxon>Asteroideae</taxon>
        <taxon>Heliantheae alliance</taxon>
        <taxon>Heliantheae</taxon>
        <taxon>Ambrosia</taxon>
    </lineage>
</organism>
<evidence type="ECO:0000259" key="1">
    <source>
        <dbReference type="Pfam" id="PF01738"/>
    </source>
</evidence>
<dbReference type="AlphaFoldDB" id="A0AAD5GQB0"/>
<feature type="domain" description="Dienelactone hydrolase" evidence="1">
    <location>
        <begin position="57"/>
        <end position="253"/>
    </location>
</feature>
<dbReference type="Pfam" id="PF01738">
    <property type="entry name" value="DLH"/>
    <property type="match status" value="2"/>
</dbReference>
<dbReference type="PANTHER" id="PTHR17630:SF97">
    <property type="entry name" value="ENDO-1,31,4-BETA-D-GLUCANASE-LIKE"/>
    <property type="match status" value="1"/>
</dbReference>
<dbReference type="GO" id="GO:0016787">
    <property type="term" value="F:hydrolase activity"/>
    <property type="evidence" value="ECO:0007669"/>
    <property type="project" value="InterPro"/>
</dbReference>
<dbReference type="SUPFAM" id="SSF53474">
    <property type="entry name" value="alpha/beta-Hydrolases"/>
    <property type="match status" value="2"/>
</dbReference>
<gene>
    <name evidence="2" type="ORF">M8C21_000714</name>
</gene>
<evidence type="ECO:0000313" key="3">
    <source>
        <dbReference type="Proteomes" id="UP001206925"/>
    </source>
</evidence>
<comment type="caution">
    <text evidence="2">The sequence shown here is derived from an EMBL/GenBank/DDBJ whole genome shotgun (WGS) entry which is preliminary data.</text>
</comment>
<dbReference type="Proteomes" id="UP001206925">
    <property type="component" value="Unassembled WGS sequence"/>
</dbReference>
<dbReference type="InterPro" id="IPR002925">
    <property type="entry name" value="Dienelactn_hydro"/>
</dbReference>
<evidence type="ECO:0000313" key="2">
    <source>
        <dbReference type="EMBL" id="KAI7749364.1"/>
    </source>
</evidence>
<feature type="domain" description="Dienelactone hydrolase" evidence="1">
    <location>
        <begin position="355"/>
        <end position="552"/>
    </location>
</feature>
<keyword evidence="3" id="KW-1185">Reference proteome</keyword>
<proteinExistence type="predicted"/>
<dbReference type="EMBL" id="JAMZMK010006379">
    <property type="protein sequence ID" value="KAI7749364.1"/>
    <property type="molecule type" value="Genomic_DNA"/>
</dbReference>
<dbReference type="InterPro" id="IPR029058">
    <property type="entry name" value="AB_hydrolase_fold"/>
</dbReference>
<dbReference type="PANTHER" id="PTHR17630">
    <property type="entry name" value="DIENELACTONE HYDROLASE"/>
    <property type="match status" value="1"/>
</dbReference>
<reference evidence="2" key="1">
    <citation type="submission" date="2022-06" db="EMBL/GenBank/DDBJ databases">
        <title>Uncovering the hologenomic basis of an extraordinary plant invasion.</title>
        <authorList>
            <person name="Bieker V.C."/>
            <person name="Martin M.D."/>
            <person name="Gilbert T."/>
            <person name="Hodgins K."/>
            <person name="Battlay P."/>
            <person name="Petersen B."/>
            <person name="Wilson J."/>
        </authorList>
    </citation>
    <scope>NUCLEOTIDE SEQUENCE</scope>
    <source>
        <strain evidence="2">AA19_3_7</strain>
        <tissue evidence="2">Leaf</tissue>
    </source>
</reference>